<dbReference type="CDD" id="cd00063">
    <property type="entry name" value="FN3"/>
    <property type="match status" value="1"/>
</dbReference>
<dbReference type="PROSITE" id="PS50853">
    <property type="entry name" value="FN3"/>
    <property type="match status" value="1"/>
</dbReference>
<dbReference type="InterPro" id="IPR003961">
    <property type="entry name" value="FN3_dom"/>
</dbReference>
<dbReference type="SUPFAM" id="SSF49265">
    <property type="entry name" value="Fibronectin type III"/>
    <property type="match status" value="1"/>
</dbReference>
<dbReference type="EMBL" id="BOVJ01000040">
    <property type="protein sequence ID" value="GIQ62659.1"/>
    <property type="molecule type" value="Genomic_DNA"/>
</dbReference>
<gene>
    <name evidence="2" type="ORF">PACILC2_12270</name>
</gene>
<organism evidence="2 3">
    <name type="scientific">Paenibacillus cisolokensis</name>
    <dbReference type="NCBI Taxonomy" id="1658519"/>
    <lineage>
        <taxon>Bacteria</taxon>
        <taxon>Bacillati</taxon>
        <taxon>Bacillota</taxon>
        <taxon>Bacilli</taxon>
        <taxon>Bacillales</taxon>
        <taxon>Paenibacillaceae</taxon>
        <taxon>Paenibacillus</taxon>
    </lineage>
</organism>
<evidence type="ECO:0000259" key="1">
    <source>
        <dbReference type="PROSITE" id="PS50853"/>
    </source>
</evidence>
<accession>A0ABQ4N3B8</accession>
<feature type="domain" description="Fibronectin type-III" evidence="1">
    <location>
        <begin position="568"/>
        <end position="665"/>
    </location>
</feature>
<name>A0ABQ4N3B8_9BACL</name>
<sequence length="769" mass="83580">MAIKLRTARTGKSDERVRRIALLLFAVLLVLTGAVAPAQSASAEQTAVQTPQLTIDTHTDGASVAPGIVRIGGTYTNVYAIELIVNAGKLLDAHLDDPDGDDSGVWYAEWNAAEYDGAVELVARGVDAATRYAAWSEPVRVSVDNPRANIPDVSIVSPADGGTVGDSADIRVAVSARNRLKQVQVRVNGGPWRNAAQKQDGTYVVKWNFRSSGERYFSIEARATDAEGNVGRSLSTYVRTAGAVPEPTPARGRERSMWIWENASYNLILNPGSRHVLDVMASDTATFGQEPVRTLYLGIAAHEGIDIAEDERQKLRDFVSWAHGRGYRVEALIAGGTVPPFFGAYERYRKEALREFEKVLNYNLSSAPDERFDGVNVDTEPYILADFKTGYPRLQIEYLDMLAALMERKEASGLGLSVGPAIPRWYDSSPTAEKIVWNGQEKWLSEHIQDIADYIAIMDYRDQAEGSPGIIAQAQGEIDYANAIGKPNSVVIGVETKDIADGGDPETISFREEGRDYMERELDKVEAAFGDSPSFGGIALHHYDTLRELPSAWGPEARFWQPPADSKPPSRVGWLKAEAFDHQRIDIAYGRAKDNGEVKEYRIYRGTEPGFPADEAHLAGTARGLNFRDQGLLPGTTYYYKVSAVDMAGNEGPISARASASTGQTSLKPMIVQGMSVAYDGSRATVTLRIVDLETGEPVPATVHGRFTFMGGRYISAATGADGVLTASSEAVSAVSGEIGFAPRRVMAAGYYWAGAYDDPREASAVWGP</sequence>
<dbReference type="Gene3D" id="2.60.40.10">
    <property type="entry name" value="Immunoglobulins"/>
    <property type="match status" value="2"/>
</dbReference>
<dbReference type="Pfam" id="PF17957">
    <property type="entry name" value="Big_7"/>
    <property type="match status" value="1"/>
</dbReference>
<evidence type="ECO:0000313" key="2">
    <source>
        <dbReference type="EMBL" id="GIQ62659.1"/>
    </source>
</evidence>
<dbReference type="RefSeq" id="WP_213527992.1">
    <property type="nucleotide sequence ID" value="NZ_BOVJ01000040.1"/>
</dbReference>
<evidence type="ECO:0000313" key="3">
    <source>
        <dbReference type="Proteomes" id="UP000680304"/>
    </source>
</evidence>
<dbReference type="InterPro" id="IPR013783">
    <property type="entry name" value="Ig-like_fold"/>
</dbReference>
<keyword evidence="3" id="KW-1185">Reference proteome</keyword>
<reference evidence="2 3" key="1">
    <citation type="submission" date="2021-04" db="EMBL/GenBank/DDBJ databases">
        <title>Draft genome sequence of Paenibacillus cisolokensis, LC2-13A.</title>
        <authorList>
            <person name="Uke A."/>
            <person name="Chhe C."/>
            <person name="Baramee S."/>
            <person name="Kosugi A."/>
        </authorList>
    </citation>
    <scope>NUCLEOTIDE SEQUENCE [LARGE SCALE GENOMIC DNA]</scope>
    <source>
        <strain evidence="2 3">LC2-13A</strain>
    </source>
</reference>
<proteinExistence type="predicted"/>
<protein>
    <recommendedName>
        <fullName evidence="1">Fibronectin type-III domain-containing protein</fullName>
    </recommendedName>
</protein>
<comment type="caution">
    <text evidence="2">The sequence shown here is derived from an EMBL/GenBank/DDBJ whole genome shotgun (WGS) entry which is preliminary data.</text>
</comment>
<dbReference type="Proteomes" id="UP000680304">
    <property type="component" value="Unassembled WGS sequence"/>
</dbReference>
<dbReference type="InterPro" id="IPR036116">
    <property type="entry name" value="FN3_sf"/>
</dbReference>